<feature type="domain" description="N-acetyltransferase" evidence="1">
    <location>
        <begin position="1"/>
        <end position="140"/>
    </location>
</feature>
<evidence type="ECO:0000259" key="1">
    <source>
        <dbReference type="PROSITE" id="PS51186"/>
    </source>
</evidence>
<name>A0AAJ1BKF5_9GAMM</name>
<gene>
    <name evidence="2" type="ORF">MJ923_13945</name>
</gene>
<dbReference type="InterPro" id="IPR016181">
    <property type="entry name" value="Acyl_CoA_acyltransferase"/>
</dbReference>
<dbReference type="SUPFAM" id="SSF55729">
    <property type="entry name" value="Acyl-CoA N-acyltransferases (Nat)"/>
    <property type="match status" value="1"/>
</dbReference>
<organism evidence="2 3">
    <name type="scientific">Shewanella zhuhaiensis</name>
    <dbReference type="NCBI Taxonomy" id="2919576"/>
    <lineage>
        <taxon>Bacteria</taxon>
        <taxon>Pseudomonadati</taxon>
        <taxon>Pseudomonadota</taxon>
        <taxon>Gammaproteobacteria</taxon>
        <taxon>Alteromonadales</taxon>
        <taxon>Shewanellaceae</taxon>
        <taxon>Shewanella</taxon>
    </lineage>
</organism>
<dbReference type="AlphaFoldDB" id="A0AAJ1BKF5"/>
<dbReference type="PROSITE" id="PS51186">
    <property type="entry name" value="GNAT"/>
    <property type="match status" value="1"/>
</dbReference>
<dbReference type="InterPro" id="IPR000182">
    <property type="entry name" value="GNAT_dom"/>
</dbReference>
<keyword evidence="3" id="KW-1185">Reference proteome</keyword>
<dbReference type="Pfam" id="PF00583">
    <property type="entry name" value="Acetyltransf_1"/>
    <property type="match status" value="1"/>
</dbReference>
<dbReference type="GO" id="GO:0016747">
    <property type="term" value="F:acyltransferase activity, transferring groups other than amino-acyl groups"/>
    <property type="evidence" value="ECO:0007669"/>
    <property type="project" value="InterPro"/>
</dbReference>
<evidence type="ECO:0000313" key="3">
    <source>
        <dbReference type="Proteomes" id="UP001297581"/>
    </source>
</evidence>
<sequence>MHREFSLFNEENQPLFDELVSGVRSFNHAHLGTEKAQPLLVCAKDDTGKLLGGIAGRTIYCQFLIEVLWVDDSCRQSGLGRELMAKAEAAARERGCIAAQVDTLAFQAPGFYQKQGFDIIGEVPAIGDSPGRFFLLKRYL</sequence>
<protein>
    <submittedName>
        <fullName evidence="2">GNAT family N-acetyltransferase</fullName>
    </submittedName>
</protein>
<dbReference type="EMBL" id="JAKUDL010000004">
    <property type="protein sequence ID" value="MCH4295409.1"/>
    <property type="molecule type" value="Genomic_DNA"/>
</dbReference>
<accession>A0AAJ1BKF5</accession>
<proteinExistence type="predicted"/>
<dbReference type="Gene3D" id="3.40.630.30">
    <property type="match status" value="1"/>
</dbReference>
<dbReference type="RefSeq" id="WP_240591621.1">
    <property type="nucleotide sequence ID" value="NZ_JAKUDL010000004.1"/>
</dbReference>
<reference evidence="2 3" key="1">
    <citation type="submission" date="2022-02" db="EMBL/GenBank/DDBJ databases">
        <title>The genome sequence of Shewanella sp. 3B26.</title>
        <authorList>
            <person name="Du J."/>
        </authorList>
    </citation>
    <scope>NUCLEOTIDE SEQUENCE [LARGE SCALE GENOMIC DNA]</scope>
    <source>
        <strain evidence="2 3">3B26</strain>
    </source>
</reference>
<dbReference type="Proteomes" id="UP001297581">
    <property type="component" value="Unassembled WGS sequence"/>
</dbReference>
<comment type="caution">
    <text evidence="2">The sequence shown here is derived from an EMBL/GenBank/DDBJ whole genome shotgun (WGS) entry which is preliminary data.</text>
</comment>
<evidence type="ECO:0000313" key="2">
    <source>
        <dbReference type="EMBL" id="MCH4295409.1"/>
    </source>
</evidence>